<sequence>MNLIAIDIGGTTIKFATWQNNELHKEFSIDTPKDLNTFYEELTDGVNELKEKVNAQGVAISSPGAVNKKTGVIEGASALPYIHNFEIVPELEKRFDLPISIENDANCAALGELADGAGKGCNSLAFFVIGTGIGGSIIINNKIWHGAHLYGGEFGYMLIDGKQLSAIASPVAMAKRYNEQTGKNFDGKTVFTLADNGDPIATKERDIMLHALASAIFNIQHSFDPEKIVLGGGISNNPELVPLINDEIDRIRHNFDIATLKPEISVCELKANANLRGAIADFENEHCN</sequence>
<dbReference type="eggNOG" id="COG1940">
    <property type="taxonomic scope" value="Bacteria"/>
</dbReference>
<evidence type="ECO:0000313" key="2">
    <source>
        <dbReference type="EMBL" id="CCI81327.1"/>
    </source>
</evidence>
<comment type="caution">
    <text evidence="2">The sequence shown here is derived from an EMBL/GenBank/DDBJ whole genome shotgun (WGS) entry which is preliminary data.</text>
</comment>
<evidence type="ECO:0000256" key="1">
    <source>
        <dbReference type="ARBA" id="ARBA00006479"/>
    </source>
</evidence>
<protein>
    <submittedName>
        <fullName evidence="2">Sugar kinase, ROK family</fullName>
    </submittedName>
</protein>
<dbReference type="PANTHER" id="PTHR18964:SF170">
    <property type="entry name" value="SUGAR KINASE"/>
    <property type="match status" value="1"/>
</dbReference>
<dbReference type="InterPro" id="IPR000600">
    <property type="entry name" value="ROK"/>
</dbReference>
<dbReference type="CDD" id="cd24152">
    <property type="entry name" value="ASKHA_NBD_ROK-like"/>
    <property type="match status" value="1"/>
</dbReference>
<keyword evidence="3" id="KW-1185">Reference proteome</keyword>
<dbReference type="STRING" id="1423758.FC41_GL001242"/>
<dbReference type="GeneID" id="82846603"/>
<evidence type="ECO:0000313" key="3">
    <source>
        <dbReference type="Proteomes" id="UP000009320"/>
    </source>
</evidence>
<dbReference type="SUPFAM" id="SSF53067">
    <property type="entry name" value="Actin-like ATPase domain"/>
    <property type="match status" value="1"/>
</dbReference>
<dbReference type="GO" id="GO:0016301">
    <property type="term" value="F:kinase activity"/>
    <property type="evidence" value="ECO:0007669"/>
    <property type="project" value="UniProtKB-KW"/>
</dbReference>
<accession>I7L5D4</accession>
<dbReference type="PATRIC" id="fig|1423758.3.peg.1255"/>
<organism evidence="2 3">
    <name type="scientific">Lactobacillus hominis DSM 23910 = CRBIP 24.179</name>
    <dbReference type="NCBI Taxonomy" id="1423758"/>
    <lineage>
        <taxon>Bacteria</taxon>
        <taxon>Bacillati</taxon>
        <taxon>Bacillota</taxon>
        <taxon>Bacilli</taxon>
        <taxon>Lactobacillales</taxon>
        <taxon>Lactobacillaceae</taxon>
        <taxon>Lactobacillus</taxon>
    </lineage>
</organism>
<comment type="similarity">
    <text evidence="1">Belongs to the ROK (NagC/XylR) family.</text>
</comment>
<dbReference type="EMBL" id="CAKE01000002">
    <property type="protein sequence ID" value="CCI81327.1"/>
    <property type="molecule type" value="Genomic_DNA"/>
</dbReference>
<dbReference type="PANTHER" id="PTHR18964">
    <property type="entry name" value="ROK (REPRESSOR, ORF, KINASE) FAMILY"/>
    <property type="match status" value="1"/>
</dbReference>
<proteinExistence type="inferred from homology"/>
<dbReference type="Gene3D" id="3.30.420.40">
    <property type="match status" value="2"/>
</dbReference>
<dbReference type="Proteomes" id="UP000009320">
    <property type="component" value="Unassembled WGS sequence"/>
</dbReference>
<name>I7L5D4_9LACO</name>
<keyword evidence="2" id="KW-0808">Transferase</keyword>
<dbReference type="OrthoDB" id="9795247at2"/>
<reference evidence="2 3" key="1">
    <citation type="submission" date="2012-06" db="EMBL/GenBank/DDBJ databases">
        <title>Draft Genome Sequence of Lactobacillus hominis Strain CRBIP 24.179T, isolated from human intestine.</title>
        <authorList>
            <person name="Cousin S."/>
            <person name="Ma L."/>
            <person name="Bizet C."/>
            <person name="Loux V."/>
            <person name="Bouchier C."/>
            <person name="Clermont D."/>
            <person name="Creno S."/>
        </authorList>
    </citation>
    <scope>NUCLEOTIDE SEQUENCE [LARGE SCALE GENOMIC DNA]</scope>
    <source>
        <strain evidence="3">CRBIP 24.179T</strain>
    </source>
</reference>
<dbReference type="RefSeq" id="WP_008470038.1">
    <property type="nucleotide sequence ID" value="NZ_AYZP01000003.1"/>
</dbReference>
<dbReference type="InterPro" id="IPR043129">
    <property type="entry name" value="ATPase_NBD"/>
</dbReference>
<dbReference type="AlphaFoldDB" id="I7L5D4"/>
<dbReference type="Pfam" id="PF00480">
    <property type="entry name" value="ROK"/>
    <property type="match status" value="1"/>
</dbReference>
<keyword evidence="2" id="KW-0418">Kinase</keyword>
<gene>
    <name evidence="2" type="ORF">BN55_07140</name>
</gene>